<feature type="compositionally biased region" description="Basic residues" evidence="1">
    <location>
        <begin position="97"/>
        <end position="114"/>
    </location>
</feature>
<organism evidence="2 3">
    <name type="scientific">Teratosphaeria destructans</name>
    <dbReference type="NCBI Taxonomy" id="418781"/>
    <lineage>
        <taxon>Eukaryota</taxon>
        <taxon>Fungi</taxon>
        <taxon>Dikarya</taxon>
        <taxon>Ascomycota</taxon>
        <taxon>Pezizomycotina</taxon>
        <taxon>Dothideomycetes</taxon>
        <taxon>Dothideomycetidae</taxon>
        <taxon>Mycosphaerellales</taxon>
        <taxon>Teratosphaeriaceae</taxon>
        <taxon>Teratosphaeria</taxon>
    </lineage>
</organism>
<accession>A0A9W7T0U5</accession>
<reference evidence="2 3" key="1">
    <citation type="journal article" date="2018" name="IMA Fungus">
        <title>IMA Genome-F 10: Nine draft genome sequences of Claviceps purpurea s.lat., including C. arundinis, C. humidiphila, and C. cf. spartinae, pseudomolecules for the pitch canker pathogen Fusarium circinatum, draft genome of Davidsoniella eucalypti, Grosmannia galeiformis, Quambalaria eucalypti, and Teratosphaeria destructans.</title>
        <authorList>
            <person name="Wingfield B.D."/>
            <person name="Liu M."/>
            <person name="Nguyen H.D."/>
            <person name="Lane F.A."/>
            <person name="Morgan S.W."/>
            <person name="De Vos L."/>
            <person name="Wilken P.M."/>
            <person name="Duong T.A."/>
            <person name="Aylward J."/>
            <person name="Coetzee M.P."/>
            <person name="Dadej K."/>
            <person name="De Beer Z.W."/>
            <person name="Findlay W."/>
            <person name="Havenga M."/>
            <person name="Kolarik M."/>
            <person name="Menzies J.G."/>
            <person name="Naidoo K."/>
            <person name="Pochopski O."/>
            <person name="Shoukouhi P."/>
            <person name="Santana Q.C."/>
            <person name="Seifert K.A."/>
            <person name="Soal N."/>
            <person name="Steenkamp E.T."/>
            <person name="Tatham C.T."/>
            <person name="van der Nest M.A."/>
            <person name="Wingfield M.J."/>
        </authorList>
    </citation>
    <scope>NUCLEOTIDE SEQUENCE [LARGE SCALE GENOMIC DNA]</scope>
    <source>
        <strain evidence="2">CMW44962</strain>
    </source>
</reference>
<gene>
    <name evidence="2" type="ORF">Tdes44962_MAKER10498</name>
</gene>
<reference evidence="2 3" key="2">
    <citation type="journal article" date="2021" name="Curr. Genet.">
        <title>Genetic response to nitrogen starvation in the aggressive Eucalyptus foliar pathogen Teratosphaeria destructans.</title>
        <authorList>
            <person name="Havenga M."/>
            <person name="Wingfield B.D."/>
            <person name="Wingfield M.J."/>
            <person name="Dreyer L.L."/>
            <person name="Roets F."/>
            <person name="Aylward J."/>
        </authorList>
    </citation>
    <scope>NUCLEOTIDE SEQUENCE [LARGE SCALE GENOMIC DNA]</scope>
    <source>
        <strain evidence="2">CMW44962</strain>
    </source>
</reference>
<protein>
    <submittedName>
        <fullName evidence="2">Uncharacterized protein</fullName>
    </submittedName>
</protein>
<evidence type="ECO:0000256" key="1">
    <source>
        <dbReference type="SAM" id="MobiDB-lite"/>
    </source>
</evidence>
<dbReference type="EMBL" id="RIBY02000168">
    <property type="protein sequence ID" value="KAH9845035.1"/>
    <property type="molecule type" value="Genomic_DNA"/>
</dbReference>
<evidence type="ECO:0000313" key="3">
    <source>
        <dbReference type="Proteomes" id="UP001138500"/>
    </source>
</evidence>
<sequence length="176" mass="19502">DAWVANAHRETLAPAAQPLVARGKRISPVGESGAVEPRRKRRAVTGSERRDDARVPHPKSPPPPTPQTIGPGQEHHVPGIEYEDLTADVEARLHAKADKKKARKQQLKEKKRKRESADSNAPDLAGFLARAEKPAKKRTRAEADPPPTPHAKRKTDLPADMHDGGETRKKRKKRHV</sequence>
<comment type="caution">
    <text evidence="2">The sequence shown here is derived from an EMBL/GenBank/DDBJ whole genome shotgun (WGS) entry which is preliminary data.</text>
</comment>
<dbReference type="AlphaFoldDB" id="A0A9W7T0U5"/>
<name>A0A9W7T0U5_9PEZI</name>
<keyword evidence="3" id="KW-1185">Reference proteome</keyword>
<feature type="non-terminal residue" evidence="2">
    <location>
        <position position="1"/>
    </location>
</feature>
<proteinExistence type="predicted"/>
<evidence type="ECO:0000313" key="2">
    <source>
        <dbReference type="EMBL" id="KAH9845035.1"/>
    </source>
</evidence>
<feature type="region of interest" description="Disordered" evidence="1">
    <location>
        <begin position="15"/>
        <end position="176"/>
    </location>
</feature>
<dbReference type="Proteomes" id="UP001138500">
    <property type="component" value="Unassembled WGS sequence"/>
</dbReference>
<feature type="compositionally biased region" description="Basic and acidic residues" evidence="1">
    <location>
        <begin position="154"/>
        <end position="167"/>
    </location>
</feature>